<reference evidence="3 4" key="1">
    <citation type="submission" date="2018-05" db="EMBL/GenBank/DDBJ databases">
        <title>Flavobacterium sp. strain IMCC34759, incomplete genome.</title>
        <authorList>
            <person name="Joung Y."/>
            <person name="Cho J."/>
        </authorList>
    </citation>
    <scope>NUCLEOTIDE SEQUENCE [LARGE SCALE GENOMIC DNA]</scope>
    <source>
        <strain evidence="3 4">IMCC34759</strain>
    </source>
</reference>
<dbReference type="PANTHER" id="PTHR11695:SF294">
    <property type="entry name" value="RETICULON-4-INTERACTING PROTEIN 1, MITOCHONDRIAL"/>
    <property type="match status" value="1"/>
</dbReference>
<evidence type="ECO:0000259" key="2">
    <source>
        <dbReference type="SMART" id="SM00829"/>
    </source>
</evidence>
<comment type="caution">
    <text evidence="3">The sequence shown here is derived from an EMBL/GenBank/DDBJ whole genome shotgun (WGS) entry which is preliminary data.</text>
</comment>
<organism evidence="3 4">
    <name type="scientific">Flavobacterium cheongpyeongense</name>
    <dbReference type="NCBI Taxonomy" id="2212651"/>
    <lineage>
        <taxon>Bacteria</taxon>
        <taxon>Pseudomonadati</taxon>
        <taxon>Bacteroidota</taxon>
        <taxon>Flavobacteriia</taxon>
        <taxon>Flavobacteriales</taxon>
        <taxon>Flavobacteriaceae</taxon>
        <taxon>Flavobacterium</taxon>
    </lineage>
</organism>
<proteinExistence type="predicted"/>
<dbReference type="RefSeq" id="WP_110307498.1">
    <property type="nucleotide sequence ID" value="NZ_QJHK01000014.1"/>
</dbReference>
<dbReference type="Gene3D" id="3.40.50.720">
    <property type="entry name" value="NAD(P)-binding Rossmann-like Domain"/>
    <property type="match status" value="1"/>
</dbReference>
<dbReference type="GO" id="GO:0008270">
    <property type="term" value="F:zinc ion binding"/>
    <property type="evidence" value="ECO:0007669"/>
    <property type="project" value="InterPro"/>
</dbReference>
<dbReference type="PANTHER" id="PTHR11695">
    <property type="entry name" value="ALCOHOL DEHYDROGENASE RELATED"/>
    <property type="match status" value="1"/>
</dbReference>
<dbReference type="InterPro" id="IPR013154">
    <property type="entry name" value="ADH-like_N"/>
</dbReference>
<dbReference type="InterPro" id="IPR002364">
    <property type="entry name" value="Quin_OxRdtase/zeta-crystal_CS"/>
</dbReference>
<dbReference type="GO" id="GO:0016491">
    <property type="term" value="F:oxidoreductase activity"/>
    <property type="evidence" value="ECO:0007669"/>
    <property type="project" value="UniProtKB-KW"/>
</dbReference>
<dbReference type="Pfam" id="PF13602">
    <property type="entry name" value="ADH_zinc_N_2"/>
    <property type="match status" value="1"/>
</dbReference>
<dbReference type="InterPro" id="IPR020843">
    <property type="entry name" value="ER"/>
</dbReference>
<name>A0A2V4BMX1_9FLAO</name>
<dbReference type="EMBL" id="QJHK01000014">
    <property type="protein sequence ID" value="PXY39872.1"/>
    <property type="molecule type" value="Genomic_DNA"/>
</dbReference>
<dbReference type="CDD" id="cd05289">
    <property type="entry name" value="MDR_like_2"/>
    <property type="match status" value="1"/>
</dbReference>
<dbReference type="SUPFAM" id="SSF51735">
    <property type="entry name" value="NAD(P)-binding Rossmann-fold domains"/>
    <property type="match status" value="1"/>
</dbReference>
<gene>
    <name evidence="3" type="ORF">DMB65_15230</name>
</gene>
<evidence type="ECO:0000313" key="4">
    <source>
        <dbReference type="Proteomes" id="UP000247903"/>
    </source>
</evidence>
<dbReference type="SUPFAM" id="SSF50129">
    <property type="entry name" value="GroES-like"/>
    <property type="match status" value="1"/>
</dbReference>
<dbReference type="InterPro" id="IPR036291">
    <property type="entry name" value="NAD(P)-bd_dom_sf"/>
</dbReference>
<evidence type="ECO:0000256" key="1">
    <source>
        <dbReference type="ARBA" id="ARBA00023002"/>
    </source>
</evidence>
<keyword evidence="1" id="KW-0560">Oxidoreductase</keyword>
<dbReference type="OrthoDB" id="9787435at2"/>
<keyword evidence="4" id="KW-1185">Reference proteome</keyword>
<dbReference type="InterPro" id="IPR050700">
    <property type="entry name" value="YIM1/Zinc_Alcohol_DH_Fams"/>
</dbReference>
<sequence>MKTIILNEAGSIDNLQYIETSKPTIKSDEVLVKTISLSVNPVDYKVRSNDGALNWILGADRPAIIGWDLSGTVEEVGADVTGFKIGDDVFGMANFPGKGNAYAEFVAVPSAHLTLKPATISHQEAASATLAALTAWQALVEKGNVKKGDKVLIHAASGGVGHYATQIAKHFGAYVIGISSAKNKEFILQNGADQHIDYTTENFQETVSDVDFVLDTLGGDTILKSLDVIKQGGTIVSIASSNLSAEELEKAKSKEVDLSFLLVQSSGENMLQLAQLLEKGIIKSHVSKIFTFDQMREAHLYLEKGRTVGKIVVNL</sequence>
<evidence type="ECO:0000313" key="3">
    <source>
        <dbReference type="EMBL" id="PXY39872.1"/>
    </source>
</evidence>
<feature type="domain" description="Enoyl reductase (ER)" evidence="2">
    <location>
        <begin position="10"/>
        <end position="313"/>
    </location>
</feature>
<dbReference type="Pfam" id="PF08240">
    <property type="entry name" value="ADH_N"/>
    <property type="match status" value="1"/>
</dbReference>
<dbReference type="Proteomes" id="UP000247903">
    <property type="component" value="Unassembled WGS sequence"/>
</dbReference>
<dbReference type="SMART" id="SM00829">
    <property type="entry name" value="PKS_ER"/>
    <property type="match status" value="1"/>
</dbReference>
<dbReference type="PROSITE" id="PS01162">
    <property type="entry name" value="QOR_ZETA_CRYSTAL"/>
    <property type="match status" value="1"/>
</dbReference>
<dbReference type="InterPro" id="IPR011032">
    <property type="entry name" value="GroES-like_sf"/>
</dbReference>
<protein>
    <submittedName>
        <fullName evidence="3">Oxidoreductase</fullName>
    </submittedName>
</protein>
<accession>A0A2V4BMX1</accession>
<dbReference type="AlphaFoldDB" id="A0A2V4BMX1"/>
<dbReference type="Gene3D" id="3.90.180.10">
    <property type="entry name" value="Medium-chain alcohol dehydrogenases, catalytic domain"/>
    <property type="match status" value="1"/>
</dbReference>